<protein>
    <submittedName>
        <fullName evidence="8">Inner membrane protein YqjF</fullName>
    </submittedName>
</protein>
<name>A0A238D4E1_THIDL</name>
<sequence>MQNALNALLMAIGRILMAAIFVHAGLSKIDGYAQTAAFMQSHGVPAMLLPLVILLELGGGLALACGLFTRFMAAALALFSLAAIAIFVLPANTGTGVIILYAELAMTGGLLYVAAQGAGTLSIDHWRQRKRRRRSSGFAD</sequence>
<keyword evidence="6 7" id="KW-0472">Membrane</keyword>
<proteinExistence type="inferred from homology"/>
<evidence type="ECO:0000256" key="1">
    <source>
        <dbReference type="ARBA" id="ARBA00004651"/>
    </source>
</evidence>
<comment type="subcellular location">
    <subcellularLocation>
        <location evidence="1">Cell membrane</location>
        <topology evidence="1">Multi-pass membrane protein</topology>
    </subcellularLocation>
</comment>
<evidence type="ECO:0000256" key="4">
    <source>
        <dbReference type="ARBA" id="ARBA00022692"/>
    </source>
</evidence>
<accession>A0A238D4E1</accession>
<keyword evidence="5 7" id="KW-1133">Transmembrane helix</keyword>
<evidence type="ECO:0000256" key="6">
    <source>
        <dbReference type="ARBA" id="ARBA00023136"/>
    </source>
</evidence>
<organism evidence="8 9">
    <name type="scientific">Thiomonas delicata</name>
    <name type="common">Thiomonas cuprina</name>
    <dbReference type="NCBI Taxonomy" id="364030"/>
    <lineage>
        <taxon>Bacteria</taxon>
        <taxon>Pseudomonadati</taxon>
        <taxon>Pseudomonadota</taxon>
        <taxon>Betaproteobacteria</taxon>
        <taxon>Burkholderiales</taxon>
        <taxon>Thiomonas</taxon>
    </lineage>
</organism>
<evidence type="ECO:0000256" key="2">
    <source>
        <dbReference type="ARBA" id="ARBA00006679"/>
    </source>
</evidence>
<dbReference type="EMBL" id="FLMQ01000055">
    <property type="protein sequence ID" value="SBP88072.1"/>
    <property type="molecule type" value="Genomic_DNA"/>
</dbReference>
<dbReference type="InterPro" id="IPR051907">
    <property type="entry name" value="DoxX-like_oxidoreductase"/>
</dbReference>
<feature type="transmembrane region" description="Helical" evidence="7">
    <location>
        <begin position="98"/>
        <end position="123"/>
    </location>
</feature>
<evidence type="ECO:0000256" key="3">
    <source>
        <dbReference type="ARBA" id="ARBA00022475"/>
    </source>
</evidence>
<feature type="transmembrane region" description="Helical" evidence="7">
    <location>
        <begin position="7"/>
        <end position="26"/>
    </location>
</feature>
<keyword evidence="3" id="KW-1003">Cell membrane</keyword>
<dbReference type="Pfam" id="PF07681">
    <property type="entry name" value="DoxX"/>
    <property type="match status" value="1"/>
</dbReference>
<keyword evidence="9" id="KW-1185">Reference proteome</keyword>
<dbReference type="GO" id="GO:0005886">
    <property type="term" value="C:plasma membrane"/>
    <property type="evidence" value="ECO:0007669"/>
    <property type="project" value="UniProtKB-SubCell"/>
</dbReference>
<dbReference type="Proteomes" id="UP000214566">
    <property type="component" value="Unassembled WGS sequence"/>
</dbReference>
<dbReference type="PANTHER" id="PTHR33452:SF1">
    <property type="entry name" value="INNER MEMBRANE PROTEIN YPHA-RELATED"/>
    <property type="match status" value="1"/>
</dbReference>
<evidence type="ECO:0000313" key="8">
    <source>
        <dbReference type="EMBL" id="SBP88072.1"/>
    </source>
</evidence>
<dbReference type="InterPro" id="IPR032808">
    <property type="entry name" value="DoxX"/>
</dbReference>
<comment type="similarity">
    <text evidence="2">Belongs to the DoxX family.</text>
</comment>
<gene>
    <name evidence="8" type="primary">yqjF</name>
    <name evidence="8" type="ORF">THIARS_60785</name>
</gene>
<dbReference type="PANTHER" id="PTHR33452">
    <property type="entry name" value="OXIDOREDUCTASE CATD-RELATED"/>
    <property type="match status" value="1"/>
</dbReference>
<evidence type="ECO:0000256" key="5">
    <source>
        <dbReference type="ARBA" id="ARBA00022989"/>
    </source>
</evidence>
<evidence type="ECO:0000313" key="9">
    <source>
        <dbReference type="Proteomes" id="UP000214566"/>
    </source>
</evidence>
<feature type="transmembrane region" description="Helical" evidence="7">
    <location>
        <begin position="71"/>
        <end position="92"/>
    </location>
</feature>
<keyword evidence="4 7" id="KW-0812">Transmembrane</keyword>
<reference evidence="8 9" key="1">
    <citation type="submission" date="2016-06" db="EMBL/GenBank/DDBJ databases">
        <authorList>
            <person name="Kjaerup R.B."/>
            <person name="Dalgaard T.S."/>
            <person name="Juul-Madsen H.R."/>
        </authorList>
    </citation>
    <scope>NUCLEOTIDE SEQUENCE [LARGE SCALE GENOMIC DNA]</scope>
    <source>
        <strain evidence="8 9">DSM 16361</strain>
    </source>
</reference>
<feature type="transmembrane region" description="Helical" evidence="7">
    <location>
        <begin position="46"/>
        <end position="64"/>
    </location>
</feature>
<dbReference type="RefSeq" id="WP_186436598.1">
    <property type="nucleotide sequence ID" value="NZ_LT592170.1"/>
</dbReference>
<evidence type="ECO:0000256" key="7">
    <source>
        <dbReference type="SAM" id="Phobius"/>
    </source>
</evidence>
<dbReference type="AlphaFoldDB" id="A0A238D4E1"/>